<comment type="caution">
    <text evidence="2">The sequence shown here is derived from an EMBL/GenBank/DDBJ whole genome shotgun (WGS) entry which is preliminary data.</text>
</comment>
<feature type="compositionally biased region" description="Polar residues" evidence="1">
    <location>
        <begin position="1"/>
        <end position="12"/>
    </location>
</feature>
<gene>
    <name evidence="2" type="ORF">CVT24_012296</name>
</gene>
<dbReference type="EMBL" id="NHTK01004871">
    <property type="protein sequence ID" value="PPQ84473.1"/>
    <property type="molecule type" value="Genomic_DNA"/>
</dbReference>
<keyword evidence="3" id="KW-1185">Reference proteome</keyword>
<feature type="region of interest" description="Disordered" evidence="1">
    <location>
        <begin position="74"/>
        <end position="98"/>
    </location>
</feature>
<dbReference type="InParanoid" id="A0A409X124"/>
<proteinExistence type="predicted"/>
<feature type="compositionally biased region" description="Low complexity" evidence="1">
    <location>
        <begin position="79"/>
        <end position="98"/>
    </location>
</feature>
<dbReference type="Proteomes" id="UP000284842">
    <property type="component" value="Unassembled WGS sequence"/>
</dbReference>
<evidence type="ECO:0000313" key="3">
    <source>
        <dbReference type="Proteomes" id="UP000284842"/>
    </source>
</evidence>
<reference evidence="2 3" key="1">
    <citation type="journal article" date="2018" name="Evol. Lett.">
        <title>Horizontal gene cluster transfer increased hallucinogenic mushroom diversity.</title>
        <authorList>
            <person name="Reynolds H.T."/>
            <person name="Vijayakumar V."/>
            <person name="Gluck-Thaler E."/>
            <person name="Korotkin H.B."/>
            <person name="Matheny P.B."/>
            <person name="Slot J.C."/>
        </authorList>
    </citation>
    <scope>NUCLEOTIDE SEQUENCE [LARGE SCALE GENOMIC DNA]</scope>
    <source>
        <strain evidence="2 3">2629</strain>
    </source>
</reference>
<protein>
    <submittedName>
        <fullName evidence="2">Uncharacterized protein</fullName>
    </submittedName>
</protein>
<evidence type="ECO:0000256" key="1">
    <source>
        <dbReference type="SAM" id="MobiDB-lite"/>
    </source>
</evidence>
<evidence type="ECO:0000313" key="2">
    <source>
        <dbReference type="EMBL" id="PPQ84473.1"/>
    </source>
</evidence>
<organism evidence="2 3">
    <name type="scientific">Panaeolus cyanescens</name>
    <dbReference type="NCBI Taxonomy" id="181874"/>
    <lineage>
        <taxon>Eukaryota</taxon>
        <taxon>Fungi</taxon>
        <taxon>Dikarya</taxon>
        <taxon>Basidiomycota</taxon>
        <taxon>Agaricomycotina</taxon>
        <taxon>Agaricomycetes</taxon>
        <taxon>Agaricomycetidae</taxon>
        <taxon>Agaricales</taxon>
        <taxon>Agaricineae</taxon>
        <taxon>Galeropsidaceae</taxon>
        <taxon>Panaeolus</taxon>
    </lineage>
</organism>
<name>A0A409X124_9AGAR</name>
<sequence length="150" mass="15925">MPASLDPTTVSSAEKARKATRLLQPSRRKLTLPLARRSRKPGAWPLAKVNGEMIAEDKMIVDDYDKPANIIVELGKSQSPLSSPTTRSASSTPSPVPVVNALSPEPWNGKALNGCHSVKTTTCVPATPSTTHSIFAKGLSSHRISSTLAT</sequence>
<dbReference type="AlphaFoldDB" id="A0A409X124"/>
<accession>A0A409X124</accession>
<feature type="region of interest" description="Disordered" evidence="1">
    <location>
        <begin position="1"/>
        <end position="26"/>
    </location>
</feature>